<dbReference type="PROSITE" id="PS50177">
    <property type="entry name" value="NTF2_DOMAIN"/>
    <property type="match status" value="1"/>
</dbReference>
<dbReference type="SUPFAM" id="SSF54427">
    <property type="entry name" value="NTF2-like"/>
    <property type="match status" value="1"/>
</dbReference>
<evidence type="ECO:0000313" key="9">
    <source>
        <dbReference type="RefSeq" id="XP_016982672.1"/>
    </source>
</evidence>
<keyword evidence="3 5" id="KW-0539">Nucleus</keyword>
<evidence type="ECO:0000256" key="5">
    <source>
        <dbReference type="RuleBase" id="RU369002"/>
    </source>
</evidence>
<keyword evidence="5" id="KW-0963">Cytoplasm</keyword>
<evidence type="ECO:0000256" key="1">
    <source>
        <dbReference type="ARBA" id="ARBA00022448"/>
    </source>
</evidence>
<dbReference type="Gene3D" id="3.10.450.50">
    <property type="match status" value="1"/>
</dbReference>
<dbReference type="Proteomes" id="UP001652680">
    <property type="component" value="Unassembled WGS sequence"/>
</dbReference>
<dbReference type="InterPro" id="IPR002075">
    <property type="entry name" value="NTF2_dom"/>
</dbReference>
<dbReference type="InterPro" id="IPR032710">
    <property type="entry name" value="NTF2-like_dom_sf"/>
</dbReference>
<organism evidence="9">
    <name type="scientific">Drosophila rhopaloa</name>
    <name type="common">Fruit fly</name>
    <dbReference type="NCBI Taxonomy" id="1041015"/>
    <lineage>
        <taxon>Eukaryota</taxon>
        <taxon>Metazoa</taxon>
        <taxon>Ecdysozoa</taxon>
        <taxon>Arthropoda</taxon>
        <taxon>Hexapoda</taxon>
        <taxon>Insecta</taxon>
        <taxon>Pterygota</taxon>
        <taxon>Neoptera</taxon>
        <taxon>Endopterygota</taxon>
        <taxon>Diptera</taxon>
        <taxon>Brachycera</taxon>
        <taxon>Muscomorpha</taxon>
        <taxon>Ephydroidea</taxon>
        <taxon>Drosophilidae</taxon>
        <taxon>Drosophila</taxon>
        <taxon>Sophophora</taxon>
    </lineage>
</organism>
<dbReference type="GO" id="GO:0051028">
    <property type="term" value="P:mRNA transport"/>
    <property type="evidence" value="ECO:0007669"/>
    <property type="project" value="UniProtKB-UniRule"/>
</dbReference>
<sequence length="132" mass="15147">MNSELKRKVESCAHTAEDFARLYYASIDNRRQQVGRLYLENATLSWNGNGACGREVIERHFLDLPPSRHYNTTLDAQPIFDPAVGSMITYIILAGGNVQFGDDRRRNFQQTFIVTAVNDKWKIASDCYRLQD</sequence>
<dbReference type="GO" id="GO:0005634">
    <property type="term" value="C:nucleus"/>
    <property type="evidence" value="ECO:0007669"/>
    <property type="project" value="UniProtKB-SubCell"/>
</dbReference>
<dbReference type="PANTHER" id="PTHR12612">
    <property type="entry name" value="NUCLEAR TRANSPORT FACTOR 2"/>
    <property type="match status" value="1"/>
</dbReference>
<dbReference type="OrthoDB" id="25408at2759"/>
<proteinExistence type="predicted"/>
<dbReference type="GO" id="GO:0005737">
    <property type="term" value="C:cytoplasm"/>
    <property type="evidence" value="ECO:0007669"/>
    <property type="project" value="UniProtKB-SubCell"/>
</dbReference>
<dbReference type="InterPro" id="IPR018222">
    <property type="entry name" value="Nuclear_transport_factor_2_euk"/>
</dbReference>
<comment type="subcellular location">
    <subcellularLocation>
        <location evidence="5">Cytoplasm</location>
    </subcellularLocation>
    <subcellularLocation>
        <location evidence="5">Nucleus</location>
    </subcellularLocation>
</comment>
<evidence type="ECO:0000256" key="3">
    <source>
        <dbReference type="ARBA" id="ARBA00023242"/>
    </source>
</evidence>
<dbReference type="GO" id="GO:0006913">
    <property type="term" value="P:nucleocytoplasmic transport"/>
    <property type="evidence" value="ECO:0007669"/>
    <property type="project" value="UniProtKB-UniRule"/>
</dbReference>
<dbReference type="InterPro" id="IPR045875">
    <property type="entry name" value="NTF2"/>
</dbReference>
<evidence type="ECO:0000256" key="4">
    <source>
        <dbReference type="ARBA" id="ARBA00070836"/>
    </source>
</evidence>
<dbReference type="GO" id="GO:0015031">
    <property type="term" value="P:protein transport"/>
    <property type="evidence" value="ECO:0007669"/>
    <property type="project" value="UniProtKB-KW"/>
</dbReference>
<feature type="domain" description="NTF2" evidence="6">
    <location>
        <begin position="15"/>
        <end position="130"/>
    </location>
</feature>
<evidence type="ECO:0000313" key="8">
    <source>
        <dbReference type="Proteomes" id="UP001652680"/>
    </source>
</evidence>
<dbReference type="EnsemblMetazoa" id="XM_017127183.2">
    <property type="protein sequence ID" value="XP_016982672.1"/>
    <property type="gene ID" value="LOC108047112"/>
</dbReference>
<dbReference type="AlphaFoldDB" id="A0A6P4EX42"/>
<dbReference type="GeneID" id="108047112"/>
<evidence type="ECO:0000259" key="6">
    <source>
        <dbReference type="PROSITE" id="PS50177"/>
    </source>
</evidence>
<keyword evidence="1 5" id="KW-0813">Transport</keyword>
<evidence type="ECO:0000256" key="2">
    <source>
        <dbReference type="ARBA" id="ARBA00022927"/>
    </source>
</evidence>
<protein>
    <recommendedName>
        <fullName evidence="4 5">NTF2-related export protein</fullName>
    </recommendedName>
</protein>
<dbReference type="CDD" id="cd00780">
    <property type="entry name" value="NTF2"/>
    <property type="match status" value="1"/>
</dbReference>
<reference evidence="8" key="1">
    <citation type="journal article" date="2021" name="Elife">
        <title>Highly contiguous assemblies of 101 drosophilid genomes.</title>
        <authorList>
            <person name="Kim B.Y."/>
            <person name="Wang J.R."/>
            <person name="Miller D.E."/>
            <person name="Barmina O."/>
            <person name="Delaney E."/>
            <person name="Thompson A."/>
            <person name="Comeault A.A."/>
            <person name="Peede D."/>
            <person name="D'Agostino E.R."/>
            <person name="Pelaez J."/>
            <person name="Aguilar J.M."/>
            <person name="Haji D."/>
            <person name="Matsunaga T."/>
            <person name="Armstrong E.E."/>
            <person name="Zych M."/>
            <person name="Ogawa Y."/>
            <person name="Stamenkovic-Radak M."/>
            <person name="Jelic M."/>
            <person name="Veselinovic M.S."/>
            <person name="Tanaskovic M."/>
            <person name="Eric P."/>
            <person name="Gao J.J."/>
            <person name="Katoh T.K."/>
            <person name="Toda M.J."/>
            <person name="Watabe H."/>
            <person name="Watada M."/>
            <person name="Davis J.S."/>
            <person name="Moyle L.C."/>
            <person name="Manoli G."/>
            <person name="Bertolini E."/>
            <person name="Kostal V."/>
            <person name="Hawley R.S."/>
            <person name="Takahashi A."/>
            <person name="Jones C.D."/>
            <person name="Price D.K."/>
            <person name="Whiteman N."/>
            <person name="Kopp A."/>
            <person name="Matute D.R."/>
            <person name="Petrov D.A."/>
        </authorList>
    </citation>
    <scope>NUCLEOTIDE SEQUENCE [LARGE SCALE GENOMIC DNA]</scope>
</reference>
<gene>
    <name evidence="9" type="primary">LOC108047112</name>
    <name evidence="7" type="synonym">108047112</name>
</gene>
<reference evidence="9" key="2">
    <citation type="submission" date="2025-04" db="UniProtKB">
        <authorList>
            <consortium name="RefSeq"/>
        </authorList>
    </citation>
    <scope>IDENTIFICATION</scope>
</reference>
<reference evidence="7" key="3">
    <citation type="submission" date="2025-05" db="UniProtKB">
        <authorList>
            <consortium name="EnsemblMetazoa"/>
        </authorList>
    </citation>
    <scope>IDENTIFICATION</scope>
</reference>
<dbReference type="RefSeq" id="XP_016982672.1">
    <property type="nucleotide sequence ID" value="XM_017127183.1"/>
</dbReference>
<evidence type="ECO:0000313" key="7">
    <source>
        <dbReference type="EnsemblMetazoa" id="XP_016982672.1"/>
    </source>
</evidence>
<dbReference type="Pfam" id="PF02136">
    <property type="entry name" value="NTF2"/>
    <property type="match status" value="1"/>
</dbReference>
<comment type="function">
    <text evidence="5">Has a role in nuclear-cytoplasmic transport of proteins and mRNAs.</text>
</comment>
<keyword evidence="8" id="KW-1185">Reference proteome</keyword>
<dbReference type="FunFam" id="3.10.450.50:FF:000006">
    <property type="entry name" value="NTF2-related export protein 2 isoform 1"/>
    <property type="match status" value="1"/>
</dbReference>
<keyword evidence="2 5" id="KW-0653">Protein transport</keyword>
<accession>A0A6P4EX42</accession>
<name>A0A6P4EX42_DRORH</name>